<protein>
    <submittedName>
        <fullName evidence="1">Uncharacterized protein</fullName>
    </submittedName>
</protein>
<keyword evidence="2" id="KW-1185">Reference proteome</keyword>
<gene>
    <name evidence="1" type="ORF">K6K41_26065</name>
</gene>
<evidence type="ECO:0000313" key="2">
    <source>
        <dbReference type="Proteomes" id="UP000825701"/>
    </source>
</evidence>
<name>A0A9E6R9H5_9HYPH</name>
<proteinExistence type="predicted"/>
<dbReference type="RefSeq" id="WP_261403151.1">
    <property type="nucleotide sequence ID" value="NZ_CP081869.1"/>
</dbReference>
<dbReference type="KEGG" id="cmet:K6K41_26065"/>
<organism evidence="1 2">
    <name type="scientific">Chenggangzhangella methanolivorans</name>
    <dbReference type="NCBI Taxonomy" id="1437009"/>
    <lineage>
        <taxon>Bacteria</taxon>
        <taxon>Pseudomonadati</taxon>
        <taxon>Pseudomonadota</taxon>
        <taxon>Alphaproteobacteria</taxon>
        <taxon>Hyphomicrobiales</taxon>
        <taxon>Methylopilaceae</taxon>
        <taxon>Chenggangzhangella</taxon>
    </lineage>
</organism>
<sequence>MTFRPAALDVLEMTAREAGAAETRFREEFAREILRLETERRRAYRRMNFLAALVAADARSSSREESRGAQRRAAAAEFDWEELDQPRAAALDELEPLSDAVHDERLLEETEDAAEGHDRAAALLMALADFEARFETARGQSFVVAFDRYMPETPLVDF</sequence>
<reference evidence="1" key="1">
    <citation type="submission" date="2021-08" db="EMBL/GenBank/DDBJ databases">
        <authorList>
            <person name="Zhang H."/>
            <person name="Xu M."/>
            <person name="Yu Z."/>
            <person name="Yang L."/>
            <person name="Cai Y."/>
        </authorList>
    </citation>
    <scope>NUCLEOTIDE SEQUENCE</scope>
    <source>
        <strain evidence="1">CHL1</strain>
    </source>
</reference>
<evidence type="ECO:0000313" key="1">
    <source>
        <dbReference type="EMBL" id="QZO00012.1"/>
    </source>
</evidence>
<dbReference type="AlphaFoldDB" id="A0A9E6R9H5"/>
<accession>A0A9E6R9H5</accession>
<dbReference type="Proteomes" id="UP000825701">
    <property type="component" value="Chromosome"/>
</dbReference>
<dbReference type="EMBL" id="CP081869">
    <property type="protein sequence ID" value="QZO00012.1"/>
    <property type="molecule type" value="Genomic_DNA"/>
</dbReference>